<dbReference type="UniPathway" id="UPA00035">
    <property type="reaction ID" value="UER00043"/>
</dbReference>
<proteinExistence type="inferred from homology"/>
<dbReference type="Gene3D" id="3.20.20.70">
    <property type="entry name" value="Aldolase class I"/>
    <property type="match status" value="1"/>
</dbReference>
<dbReference type="HAMAP" id="MF_00134_B">
    <property type="entry name" value="IGPS_B"/>
    <property type="match status" value="1"/>
</dbReference>
<dbReference type="PROSITE" id="PS00614">
    <property type="entry name" value="IGPS"/>
    <property type="match status" value="1"/>
</dbReference>
<dbReference type="FunFam" id="3.20.20.70:FF:000024">
    <property type="entry name" value="Indole-3-glycerol phosphate synthase"/>
    <property type="match status" value="1"/>
</dbReference>
<keyword evidence="4 8" id="KW-0210">Decarboxylase</keyword>
<dbReference type="Proteomes" id="UP000035337">
    <property type="component" value="Chromosome"/>
</dbReference>
<organism evidence="10 11">
    <name type="scientific">Endomicrobium proavitum</name>
    <dbReference type="NCBI Taxonomy" id="1408281"/>
    <lineage>
        <taxon>Bacteria</taxon>
        <taxon>Pseudomonadati</taxon>
        <taxon>Elusimicrobiota</taxon>
        <taxon>Endomicrobiia</taxon>
        <taxon>Endomicrobiales</taxon>
        <taxon>Endomicrobiaceae</taxon>
        <taxon>Endomicrobium</taxon>
    </lineage>
</organism>
<comment type="pathway">
    <text evidence="2 8">Amino-acid biosynthesis; L-tryptophan biosynthesis; L-tryptophan from chorismate: step 4/5.</text>
</comment>
<dbReference type="GO" id="GO:0004425">
    <property type="term" value="F:indole-3-glycerol-phosphate synthase activity"/>
    <property type="evidence" value="ECO:0007669"/>
    <property type="project" value="UniProtKB-UniRule"/>
</dbReference>
<dbReference type="NCBIfam" id="NF001377">
    <property type="entry name" value="PRK00278.2-4"/>
    <property type="match status" value="1"/>
</dbReference>
<dbReference type="STRING" id="1408281.Epro_0705"/>
<keyword evidence="11" id="KW-1185">Reference proteome</keyword>
<dbReference type="GO" id="GO:0000162">
    <property type="term" value="P:L-tryptophan biosynthetic process"/>
    <property type="evidence" value="ECO:0007669"/>
    <property type="project" value="UniProtKB-UniRule"/>
</dbReference>
<dbReference type="InterPro" id="IPR013798">
    <property type="entry name" value="Indole-3-glycerol_P_synth_dom"/>
</dbReference>
<dbReference type="PATRIC" id="fig|1408281.3.peg.723"/>
<protein>
    <recommendedName>
        <fullName evidence="8">Indole-3-glycerol phosphate synthase</fullName>
        <shortName evidence="8">IGPS</shortName>
        <ecNumber evidence="8">4.1.1.48</ecNumber>
    </recommendedName>
</protein>
<evidence type="ECO:0000313" key="11">
    <source>
        <dbReference type="Proteomes" id="UP000035337"/>
    </source>
</evidence>
<dbReference type="InterPro" id="IPR011060">
    <property type="entry name" value="RibuloseP-bd_barrel"/>
</dbReference>
<dbReference type="InterPro" id="IPR001468">
    <property type="entry name" value="Indole-3-GlycerolPSynthase_CS"/>
</dbReference>
<dbReference type="OrthoDB" id="9804217at2"/>
<dbReference type="KEGG" id="epo:Epro_0705"/>
<reference evidence="10 11" key="1">
    <citation type="submission" date="2014-09" db="EMBL/GenBank/DDBJ databases">
        <title>Complete genome sequence of Endomicrobium proavitum.</title>
        <authorList>
            <person name="Zheng H."/>
        </authorList>
    </citation>
    <scope>NUCLEOTIDE SEQUENCE [LARGE SCALE GENOMIC DNA]</scope>
    <source>
        <strain evidence="10 11">Rsa215</strain>
    </source>
</reference>
<dbReference type="RefSeq" id="WP_052570631.1">
    <property type="nucleotide sequence ID" value="NZ_CP009498.1"/>
</dbReference>
<evidence type="ECO:0000256" key="8">
    <source>
        <dbReference type="HAMAP-Rule" id="MF_00134"/>
    </source>
</evidence>
<dbReference type="EMBL" id="CP009498">
    <property type="protein sequence ID" value="AKL98084.1"/>
    <property type="molecule type" value="Genomic_DNA"/>
</dbReference>
<name>A0A0G3WKS2_9BACT</name>
<accession>A0A0G3WKS2</accession>
<dbReference type="EC" id="4.1.1.48" evidence="8"/>
<evidence type="ECO:0000256" key="4">
    <source>
        <dbReference type="ARBA" id="ARBA00022793"/>
    </source>
</evidence>
<evidence type="ECO:0000256" key="2">
    <source>
        <dbReference type="ARBA" id="ARBA00004696"/>
    </source>
</evidence>
<dbReference type="InterPro" id="IPR013785">
    <property type="entry name" value="Aldolase_TIM"/>
</dbReference>
<keyword evidence="5 8" id="KW-0822">Tryptophan biosynthesis</keyword>
<dbReference type="PANTHER" id="PTHR22854:SF2">
    <property type="entry name" value="INDOLE-3-GLYCEROL-PHOSPHATE SYNTHASE"/>
    <property type="match status" value="1"/>
</dbReference>
<gene>
    <name evidence="8 10" type="primary">trpC</name>
    <name evidence="10" type="ORF">Epro_0705</name>
</gene>
<comment type="similarity">
    <text evidence="8">Belongs to the TrpC family.</text>
</comment>
<keyword evidence="7 8" id="KW-0456">Lyase</keyword>
<evidence type="ECO:0000256" key="7">
    <source>
        <dbReference type="ARBA" id="ARBA00023239"/>
    </source>
</evidence>
<sequence length="258" mass="28893">MTILDKLVEATKARVARQKQILSLDELKPRVQIENNFTYPFELALKKDAMSFICEVKKASPSKGLIVKDFDYKKIAVEYEIAGADAISVLTEPDFFQGKDAYLKEIKEAVSIPVLRKDFIIDEYQIYQAKFIKADAILLIVSILTPEKLKEFIALAERLGLSALIEAHDEKEVETALWAGAKIIGVNNRNLKTFEVNLNNSVRLRKFVPKEILFVAESGISKPEDVKLLKENNVNAILVGESIIKSADKKAALAQLKG</sequence>
<evidence type="ECO:0000313" key="10">
    <source>
        <dbReference type="EMBL" id="AKL98084.1"/>
    </source>
</evidence>
<dbReference type="PANTHER" id="PTHR22854">
    <property type="entry name" value="TRYPTOPHAN BIOSYNTHESIS PROTEIN"/>
    <property type="match status" value="1"/>
</dbReference>
<dbReference type="Pfam" id="PF00218">
    <property type="entry name" value="IGPS"/>
    <property type="match status" value="1"/>
</dbReference>
<dbReference type="AlphaFoldDB" id="A0A0G3WKS2"/>
<keyword evidence="3 8" id="KW-0028">Amino-acid biosynthesis</keyword>
<evidence type="ECO:0000256" key="1">
    <source>
        <dbReference type="ARBA" id="ARBA00001633"/>
    </source>
</evidence>
<evidence type="ECO:0000256" key="3">
    <source>
        <dbReference type="ARBA" id="ARBA00022605"/>
    </source>
</evidence>
<dbReference type="CDD" id="cd00331">
    <property type="entry name" value="IGPS"/>
    <property type="match status" value="1"/>
</dbReference>
<evidence type="ECO:0000256" key="6">
    <source>
        <dbReference type="ARBA" id="ARBA00023141"/>
    </source>
</evidence>
<dbReference type="InterPro" id="IPR045186">
    <property type="entry name" value="Indole-3-glycerol_P_synth"/>
</dbReference>
<dbReference type="GO" id="GO:0004640">
    <property type="term" value="F:phosphoribosylanthranilate isomerase activity"/>
    <property type="evidence" value="ECO:0007669"/>
    <property type="project" value="TreeGrafter"/>
</dbReference>
<evidence type="ECO:0000259" key="9">
    <source>
        <dbReference type="Pfam" id="PF00218"/>
    </source>
</evidence>
<keyword evidence="6 8" id="KW-0057">Aromatic amino acid biosynthesis</keyword>
<dbReference type="SUPFAM" id="SSF51366">
    <property type="entry name" value="Ribulose-phoshate binding barrel"/>
    <property type="match status" value="1"/>
</dbReference>
<evidence type="ECO:0000256" key="5">
    <source>
        <dbReference type="ARBA" id="ARBA00022822"/>
    </source>
</evidence>
<feature type="domain" description="Indole-3-glycerol phosphate synthase" evidence="9">
    <location>
        <begin position="4"/>
        <end position="256"/>
    </location>
</feature>
<comment type="catalytic activity">
    <reaction evidence="1 8">
        <text>1-(2-carboxyphenylamino)-1-deoxy-D-ribulose 5-phosphate + H(+) = (1S,2R)-1-C-(indol-3-yl)glycerol 3-phosphate + CO2 + H2O</text>
        <dbReference type="Rhea" id="RHEA:23476"/>
        <dbReference type="ChEBI" id="CHEBI:15377"/>
        <dbReference type="ChEBI" id="CHEBI:15378"/>
        <dbReference type="ChEBI" id="CHEBI:16526"/>
        <dbReference type="ChEBI" id="CHEBI:58613"/>
        <dbReference type="ChEBI" id="CHEBI:58866"/>
        <dbReference type="EC" id="4.1.1.48"/>
    </reaction>
</comment>